<evidence type="ECO:0000313" key="1">
    <source>
        <dbReference type="EMBL" id="RPA87276.1"/>
    </source>
</evidence>
<evidence type="ECO:0000313" key="2">
    <source>
        <dbReference type="Proteomes" id="UP000275078"/>
    </source>
</evidence>
<proteinExistence type="predicted"/>
<gene>
    <name evidence="1" type="ORF">BJ508DRAFT_301381</name>
</gene>
<organism evidence="1 2">
    <name type="scientific">Ascobolus immersus RN42</name>
    <dbReference type="NCBI Taxonomy" id="1160509"/>
    <lineage>
        <taxon>Eukaryota</taxon>
        <taxon>Fungi</taxon>
        <taxon>Dikarya</taxon>
        <taxon>Ascomycota</taxon>
        <taxon>Pezizomycotina</taxon>
        <taxon>Pezizomycetes</taxon>
        <taxon>Pezizales</taxon>
        <taxon>Ascobolaceae</taxon>
        <taxon>Ascobolus</taxon>
    </lineage>
</organism>
<accession>A0A3N4INH9</accession>
<reference evidence="1 2" key="1">
    <citation type="journal article" date="2018" name="Nat. Ecol. Evol.">
        <title>Pezizomycetes genomes reveal the molecular basis of ectomycorrhizal truffle lifestyle.</title>
        <authorList>
            <person name="Murat C."/>
            <person name="Payen T."/>
            <person name="Noel B."/>
            <person name="Kuo A."/>
            <person name="Morin E."/>
            <person name="Chen J."/>
            <person name="Kohler A."/>
            <person name="Krizsan K."/>
            <person name="Balestrini R."/>
            <person name="Da Silva C."/>
            <person name="Montanini B."/>
            <person name="Hainaut M."/>
            <person name="Levati E."/>
            <person name="Barry K.W."/>
            <person name="Belfiori B."/>
            <person name="Cichocki N."/>
            <person name="Clum A."/>
            <person name="Dockter R.B."/>
            <person name="Fauchery L."/>
            <person name="Guy J."/>
            <person name="Iotti M."/>
            <person name="Le Tacon F."/>
            <person name="Lindquist E.A."/>
            <person name="Lipzen A."/>
            <person name="Malagnac F."/>
            <person name="Mello A."/>
            <person name="Molinier V."/>
            <person name="Miyauchi S."/>
            <person name="Poulain J."/>
            <person name="Riccioni C."/>
            <person name="Rubini A."/>
            <person name="Sitrit Y."/>
            <person name="Splivallo R."/>
            <person name="Traeger S."/>
            <person name="Wang M."/>
            <person name="Zifcakova L."/>
            <person name="Wipf D."/>
            <person name="Zambonelli A."/>
            <person name="Paolocci F."/>
            <person name="Nowrousian M."/>
            <person name="Ottonello S."/>
            <person name="Baldrian P."/>
            <person name="Spatafora J.W."/>
            <person name="Henrissat B."/>
            <person name="Nagy L.G."/>
            <person name="Aury J.M."/>
            <person name="Wincker P."/>
            <person name="Grigoriev I.V."/>
            <person name="Bonfante P."/>
            <person name="Martin F.M."/>
        </authorList>
    </citation>
    <scope>NUCLEOTIDE SEQUENCE [LARGE SCALE GENOMIC DNA]</scope>
    <source>
        <strain evidence="1 2">RN42</strain>
    </source>
</reference>
<dbReference type="EMBL" id="ML119647">
    <property type="protein sequence ID" value="RPA87276.1"/>
    <property type="molecule type" value="Genomic_DNA"/>
</dbReference>
<dbReference type="AlphaFoldDB" id="A0A3N4INH9"/>
<dbReference type="Proteomes" id="UP000275078">
    <property type="component" value="Unassembled WGS sequence"/>
</dbReference>
<keyword evidence="2" id="KW-1185">Reference proteome</keyword>
<protein>
    <submittedName>
        <fullName evidence="1">Uncharacterized protein</fullName>
    </submittedName>
</protein>
<sequence length="204" mass="23761">MARLQRLDAYQRKATRRRRSTACSSNEGRLLIKQKGPMTTEESTRRHEIDYTKLWKHRLEDPLFYEFIERLIALKVDNYASSYEQEPLAHDLIHTDRFDSCYKSLPLGMMLERATSEDGRIQCREMLCYELGLLITRSGGKYEELPQLLLRSTAVEDAELFGLPDLEYNAVSKEEHEMDLEGNLDGTGAIRDCDEVEDRMMLDD</sequence>
<name>A0A3N4INH9_ASCIM</name>